<name>A0A1C1CQM1_9EURO</name>
<keyword evidence="3" id="KW-1185">Reference proteome</keyword>
<feature type="region of interest" description="Disordered" evidence="1">
    <location>
        <begin position="49"/>
        <end position="79"/>
    </location>
</feature>
<comment type="caution">
    <text evidence="2">The sequence shown here is derived from an EMBL/GenBank/DDBJ whole genome shotgun (WGS) entry which is preliminary data.</text>
</comment>
<evidence type="ECO:0000313" key="3">
    <source>
        <dbReference type="Proteomes" id="UP000094526"/>
    </source>
</evidence>
<protein>
    <submittedName>
        <fullName evidence="2">Uncharacterized protein</fullName>
    </submittedName>
</protein>
<organism evidence="2 3">
    <name type="scientific">Cladophialophora carrionii</name>
    <dbReference type="NCBI Taxonomy" id="86049"/>
    <lineage>
        <taxon>Eukaryota</taxon>
        <taxon>Fungi</taxon>
        <taxon>Dikarya</taxon>
        <taxon>Ascomycota</taxon>
        <taxon>Pezizomycotina</taxon>
        <taxon>Eurotiomycetes</taxon>
        <taxon>Chaetothyriomycetidae</taxon>
        <taxon>Chaetothyriales</taxon>
        <taxon>Herpotrichiellaceae</taxon>
        <taxon>Cladophialophora</taxon>
    </lineage>
</organism>
<sequence length="79" mass="9551">MRRRLSQLTTNRSFSTIRSNLPTFGFQREFLKASPEKKKKRRRRRMYEYRQGHDWEGKPGARATAQIVVHSEQSKTKRR</sequence>
<accession>A0A1C1CQM1</accession>
<dbReference type="EMBL" id="LGRB01000010">
    <property type="protein sequence ID" value="OCT50785.1"/>
    <property type="molecule type" value="Genomic_DNA"/>
</dbReference>
<evidence type="ECO:0000256" key="1">
    <source>
        <dbReference type="SAM" id="MobiDB-lite"/>
    </source>
</evidence>
<dbReference type="Proteomes" id="UP000094526">
    <property type="component" value="Unassembled WGS sequence"/>
</dbReference>
<proteinExistence type="predicted"/>
<dbReference type="VEuPathDB" id="FungiDB:CLCR_07839"/>
<evidence type="ECO:0000313" key="2">
    <source>
        <dbReference type="EMBL" id="OCT50785.1"/>
    </source>
</evidence>
<gene>
    <name evidence="2" type="ORF">CLCR_07839</name>
</gene>
<feature type="compositionally biased region" description="Basic and acidic residues" evidence="1">
    <location>
        <begin position="49"/>
        <end position="59"/>
    </location>
</feature>
<dbReference type="AlphaFoldDB" id="A0A1C1CQM1"/>
<reference evidence="3" key="1">
    <citation type="submission" date="2015-07" db="EMBL/GenBank/DDBJ databases">
        <authorList>
            <person name="Teixeira M.M."/>
            <person name="Souza R.C."/>
            <person name="Almeida L.G."/>
            <person name="Vicente V.A."/>
            <person name="de Hoog S."/>
            <person name="Bocca A.L."/>
            <person name="de Almeida S.R."/>
            <person name="Vasconcelos A.T."/>
            <person name="Felipe M.S."/>
        </authorList>
    </citation>
    <scope>NUCLEOTIDE SEQUENCE [LARGE SCALE GENOMIC DNA]</scope>
    <source>
        <strain evidence="3">KSF</strain>
    </source>
</reference>